<feature type="region of interest" description="Disordered" evidence="1">
    <location>
        <begin position="37"/>
        <end position="65"/>
    </location>
</feature>
<accession>A0AAD7D0N2</accession>
<dbReference type="EMBL" id="JARKIE010000174">
    <property type="protein sequence ID" value="KAJ7671176.1"/>
    <property type="molecule type" value="Genomic_DNA"/>
</dbReference>
<reference evidence="2" key="1">
    <citation type="submission" date="2023-03" db="EMBL/GenBank/DDBJ databases">
        <title>Massive genome expansion in bonnet fungi (Mycena s.s.) driven by repeated elements and novel gene families across ecological guilds.</title>
        <authorList>
            <consortium name="Lawrence Berkeley National Laboratory"/>
            <person name="Harder C.B."/>
            <person name="Miyauchi S."/>
            <person name="Viragh M."/>
            <person name="Kuo A."/>
            <person name="Thoen E."/>
            <person name="Andreopoulos B."/>
            <person name="Lu D."/>
            <person name="Skrede I."/>
            <person name="Drula E."/>
            <person name="Henrissat B."/>
            <person name="Morin E."/>
            <person name="Kohler A."/>
            <person name="Barry K."/>
            <person name="LaButti K."/>
            <person name="Morin E."/>
            <person name="Salamov A."/>
            <person name="Lipzen A."/>
            <person name="Mereny Z."/>
            <person name="Hegedus B."/>
            <person name="Baldrian P."/>
            <person name="Stursova M."/>
            <person name="Weitz H."/>
            <person name="Taylor A."/>
            <person name="Grigoriev I.V."/>
            <person name="Nagy L.G."/>
            <person name="Martin F."/>
            <person name="Kauserud H."/>
        </authorList>
    </citation>
    <scope>NUCLEOTIDE SEQUENCE</scope>
    <source>
        <strain evidence="2">CBHHK067</strain>
    </source>
</reference>
<evidence type="ECO:0000313" key="2">
    <source>
        <dbReference type="EMBL" id="KAJ7671176.1"/>
    </source>
</evidence>
<proteinExistence type="predicted"/>
<protein>
    <submittedName>
        <fullName evidence="2">Uncharacterized protein</fullName>
    </submittedName>
</protein>
<dbReference type="AlphaFoldDB" id="A0AAD7D0N2"/>
<sequence length="204" mass="22759">MSISASDSAEIPYKESELKRKPKVFLVGLVARQSDRWPGPDRKYGFTKPATPPVLSNQGTPKPETNEVPAAIAAIPSPNVKMPETPLEPTPPRRIKLYIEDRRGVSTLKTSQELHLAVMDEDCGPDDWQAELHNLLRSRGPDYRMPFVKIADDVLLEEAETSPEFILIPNTNRLEILVEHAQDARLPRTSTSTESHATFDINGP</sequence>
<evidence type="ECO:0000256" key="1">
    <source>
        <dbReference type="SAM" id="MobiDB-lite"/>
    </source>
</evidence>
<name>A0AAD7D0N2_MYCRO</name>
<evidence type="ECO:0000313" key="3">
    <source>
        <dbReference type="Proteomes" id="UP001221757"/>
    </source>
</evidence>
<comment type="caution">
    <text evidence="2">The sequence shown here is derived from an EMBL/GenBank/DDBJ whole genome shotgun (WGS) entry which is preliminary data.</text>
</comment>
<keyword evidence="3" id="KW-1185">Reference proteome</keyword>
<organism evidence="2 3">
    <name type="scientific">Mycena rosella</name>
    <name type="common">Pink bonnet</name>
    <name type="synonym">Agaricus rosellus</name>
    <dbReference type="NCBI Taxonomy" id="1033263"/>
    <lineage>
        <taxon>Eukaryota</taxon>
        <taxon>Fungi</taxon>
        <taxon>Dikarya</taxon>
        <taxon>Basidiomycota</taxon>
        <taxon>Agaricomycotina</taxon>
        <taxon>Agaricomycetes</taxon>
        <taxon>Agaricomycetidae</taxon>
        <taxon>Agaricales</taxon>
        <taxon>Marasmiineae</taxon>
        <taxon>Mycenaceae</taxon>
        <taxon>Mycena</taxon>
    </lineage>
</organism>
<dbReference type="Proteomes" id="UP001221757">
    <property type="component" value="Unassembled WGS sequence"/>
</dbReference>
<gene>
    <name evidence="2" type="ORF">B0H17DRAFT_1141525</name>
</gene>
<feature type="region of interest" description="Disordered" evidence="1">
    <location>
        <begin position="185"/>
        <end position="204"/>
    </location>
</feature>